<dbReference type="Proteomes" id="UP000567067">
    <property type="component" value="Unassembled WGS sequence"/>
</dbReference>
<dbReference type="InterPro" id="IPR036582">
    <property type="entry name" value="Mao_N_sf"/>
</dbReference>
<dbReference type="EMBL" id="JACJIP010000019">
    <property type="protein sequence ID" value="MBA9086483.1"/>
    <property type="molecule type" value="Genomic_DNA"/>
</dbReference>
<keyword evidence="4" id="KW-1185">Reference proteome</keyword>
<feature type="signal peptide" evidence="1">
    <location>
        <begin position="1"/>
        <end position="28"/>
    </location>
</feature>
<evidence type="ECO:0000256" key="1">
    <source>
        <dbReference type="SAM" id="SignalP"/>
    </source>
</evidence>
<feature type="chain" id="PRO_5031021826" description="Copper amine oxidase-like N-terminal domain-containing protein" evidence="1">
    <location>
        <begin position="29"/>
        <end position="300"/>
    </location>
</feature>
<keyword evidence="1" id="KW-0732">Signal</keyword>
<organism evidence="3 4">
    <name type="scientific">Fontibacillus solani</name>
    <dbReference type="NCBI Taxonomy" id="1572857"/>
    <lineage>
        <taxon>Bacteria</taxon>
        <taxon>Bacillati</taxon>
        <taxon>Bacillota</taxon>
        <taxon>Bacilli</taxon>
        <taxon>Bacillales</taxon>
        <taxon>Paenibacillaceae</taxon>
        <taxon>Fontibacillus</taxon>
    </lineage>
</organism>
<dbReference type="Gene3D" id="3.30.457.10">
    <property type="entry name" value="Copper amine oxidase-like, N-terminal domain"/>
    <property type="match status" value="1"/>
</dbReference>
<feature type="domain" description="Copper amine oxidase-like N-terminal" evidence="2">
    <location>
        <begin position="37"/>
        <end position="150"/>
    </location>
</feature>
<sequence>MRKFKTKLVLSLLSLMVVLSGIVSLASAAASTVTVQLDGKTIKFPDAKPYYENNRVMIPVRFVSEALGAKVSYKKTTSGTKEIRTVNIELGAKKISMNINSKNVLVGDKVVTLDVPARLQQDRTFVPLRFVSEALGADVKWNQSKKLVSISTGTVVTDPDPVAEAYGKFDWKGNYTKLAQKVFINNMKIVNGKLTFTLPEGAEGSYEATNGNGTLFEGGKTYTYSLSDTGYIGISLIYPGKTEQEAYMIYFPGSEINYNPKLAATVTNISPNDVLIFTHTIDGKEVAGTLTEVQKLAASL</sequence>
<dbReference type="InterPro" id="IPR012854">
    <property type="entry name" value="Cu_amine_oxidase-like_N"/>
</dbReference>
<protein>
    <recommendedName>
        <fullName evidence="2">Copper amine oxidase-like N-terminal domain-containing protein</fullName>
    </recommendedName>
</protein>
<name>A0A7W3SV17_9BACL</name>
<gene>
    <name evidence="3" type="ORF">FHR92_002961</name>
</gene>
<evidence type="ECO:0000259" key="2">
    <source>
        <dbReference type="Pfam" id="PF07833"/>
    </source>
</evidence>
<accession>A0A7W3SV17</accession>
<evidence type="ECO:0000313" key="3">
    <source>
        <dbReference type="EMBL" id="MBA9086483.1"/>
    </source>
</evidence>
<evidence type="ECO:0000313" key="4">
    <source>
        <dbReference type="Proteomes" id="UP000567067"/>
    </source>
</evidence>
<proteinExistence type="predicted"/>
<reference evidence="3 4" key="1">
    <citation type="submission" date="2020-08" db="EMBL/GenBank/DDBJ databases">
        <title>Genomic Encyclopedia of Type Strains, Phase III (KMG-III): the genomes of soil and plant-associated and newly described type strains.</title>
        <authorList>
            <person name="Whitman W."/>
        </authorList>
    </citation>
    <scope>NUCLEOTIDE SEQUENCE [LARGE SCALE GENOMIC DNA]</scope>
    <source>
        <strain evidence="3 4">CECT 8693</strain>
    </source>
</reference>
<dbReference type="SUPFAM" id="SSF55383">
    <property type="entry name" value="Copper amine oxidase, domain N"/>
    <property type="match status" value="2"/>
</dbReference>
<comment type="caution">
    <text evidence="3">The sequence shown here is derived from an EMBL/GenBank/DDBJ whole genome shotgun (WGS) entry which is preliminary data.</text>
</comment>
<dbReference type="Pfam" id="PF07833">
    <property type="entry name" value="Cu_amine_oxidN1"/>
    <property type="match status" value="1"/>
</dbReference>
<dbReference type="AlphaFoldDB" id="A0A7W3SV17"/>
<dbReference type="RefSeq" id="WP_246334276.1">
    <property type="nucleotide sequence ID" value="NZ_JACJIP010000019.1"/>
</dbReference>